<comment type="caution">
    <text evidence="5">The sequence shown here is derived from an EMBL/GenBank/DDBJ whole genome shotgun (WGS) entry which is preliminary data.</text>
</comment>
<sequence>MSDILVETVANKLTTVSYECLERAMRLTKSSGHRNLEILQWLYYLARDENTDFVHVLRHFGIDVAEVHTDLQKAISELKINQTELPSMAAPFQEALERAWFEGTLRYGDYKIRSAYVLIAMLGERTTARQLRSYSSALDKLNRDIIVRDLDKIAGTSGEAGARPVDGSGPKAAAPAGAKGEVRRQPSGAAPARMRWPSSRSTSPPAQGPRSSIRSSAGTTKSARSSTS</sequence>
<dbReference type="Gene3D" id="1.10.1780.10">
    <property type="entry name" value="Clp, N-terminal domain"/>
    <property type="match status" value="1"/>
</dbReference>
<feature type="domain" description="Clp R" evidence="4">
    <location>
        <begin position="10"/>
        <end position="156"/>
    </location>
</feature>
<reference evidence="5 6" key="1">
    <citation type="journal article" date="2016" name="Int. J. Syst. Evol. Microbiol.">
        <title>Labrenzia salina sp. nov., isolated from the rhizosphere of the halophyte Arthrocnemum macrostachyum.</title>
        <authorList>
            <person name="Camacho M."/>
            <person name="Redondo-Gomez S."/>
            <person name="Rodriguez-Llorente I."/>
            <person name="Rohde M."/>
            <person name="Sproer C."/>
            <person name="Schumann P."/>
            <person name="Klenk H.P."/>
            <person name="Montero-Calasanz M.D.C."/>
        </authorList>
    </citation>
    <scope>NUCLEOTIDE SEQUENCE [LARGE SCALE GENOMIC DNA]</scope>
    <source>
        <strain evidence="5 6">DSM 29163</strain>
    </source>
</reference>
<comment type="similarity">
    <text evidence="1">Belongs to the ClpA/ClpB family.</text>
</comment>
<evidence type="ECO:0000256" key="2">
    <source>
        <dbReference type="PROSITE-ProRule" id="PRU01251"/>
    </source>
</evidence>
<evidence type="ECO:0000313" key="5">
    <source>
        <dbReference type="EMBL" id="MCX2722943.1"/>
    </source>
</evidence>
<feature type="region of interest" description="Disordered" evidence="3">
    <location>
        <begin position="157"/>
        <end position="228"/>
    </location>
</feature>
<dbReference type="Proteomes" id="UP001300261">
    <property type="component" value="Unassembled WGS sequence"/>
</dbReference>
<name>A0ABT3R153_9HYPH</name>
<feature type="compositionally biased region" description="Low complexity" evidence="3">
    <location>
        <begin position="169"/>
        <end position="179"/>
    </location>
</feature>
<feature type="compositionally biased region" description="Polar residues" evidence="3">
    <location>
        <begin position="198"/>
        <end position="228"/>
    </location>
</feature>
<organism evidence="5 6">
    <name type="scientific">Roseibium salinum</name>
    <dbReference type="NCBI Taxonomy" id="1604349"/>
    <lineage>
        <taxon>Bacteria</taxon>
        <taxon>Pseudomonadati</taxon>
        <taxon>Pseudomonadota</taxon>
        <taxon>Alphaproteobacteria</taxon>
        <taxon>Hyphomicrobiales</taxon>
        <taxon>Stappiaceae</taxon>
        <taxon>Roseibium</taxon>
    </lineage>
</organism>
<dbReference type="InterPro" id="IPR004176">
    <property type="entry name" value="Clp_R_N"/>
</dbReference>
<dbReference type="InterPro" id="IPR036628">
    <property type="entry name" value="Clp_N_dom_sf"/>
</dbReference>
<protein>
    <recommendedName>
        <fullName evidence="4">Clp R domain-containing protein</fullName>
    </recommendedName>
</protein>
<keyword evidence="6" id="KW-1185">Reference proteome</keyword>
<dbReference type="SUPFAM" id="SSF81923">
    <property type="entry name" value="Double Clp-N motif"/>
    <property type="match status" value="1"/>
</dbReference>
<accession>A0ABT3R153</accession>
<evidence type="ECO:0000256" key="3">
    <source>
        <dbReference type="SAM" id="MobiDB-lite"/>
    </source>
</evidence>
<dbReference type="RefSeq" id="WP_265962601.1">
    <property type="nucleotide sequence ID" value="NZ_JAPEVI010000003.1"/>
</dbReference>
<proteinExistence type="inferred from homology"/>
<keyword evidence="2" id="KW-0677">Repeat</keyword>
<dbReference type="EMBL" id="JAPEVI010000003">
    <property type="protein sequence ID" value="MCX2722943.1"/>
    <property type="molecule type" value="Genomic_DNA"/>
</dbReference>
<gene>
    <name evidence="5" type="ORF">ON753_11240</name>
</gene>
<evidence type="ECO:0000313" key="6">
    <source>
        <dbReference type="Proteomes" id="UP001300261"/>
    </source>
</evidence>
<evidence type="ECO:0000259" key="4">
    <source>
        <dbReference type="PROSITE" id="PS51903"/>
    </source>
</evidence>
<dbReference type="PROSITE" id="PS51903">
    <property type="entry name" value="CLP_R"/>
    <property type="match status" value="1"/>
</dbReference>
<evidence type="ECO:0000256" key="1">
    <source>
        <dbReference type="ARBA" id="ARBA00008675"/>
    </source>
</evidence>
<dbReference type="Pfam" id="PF02861">
    <property type="entry name" value="Clp_N"/>
    <property type="match status" value="1"/>
</dbReference>